<comment type="caution">
    <text evidence="8">The sequence shown here is derived from an EMBL/GenBank/DDBJ whole genome shotgun (WGS) entry which is preliminary data.</text>
</comment>
<proteinExistence type="inferred from homology"/>
<dbReference type="InterPro" id="IPR017452">
    <property type="entry name" value="GPCR_Rhodpsn_7TM"/>
</dbReference>
<keyword evidence="5 8" id="KW-0675">Receptor</keyword>
<keyword evidence="5" id="KW-0807">Transducer</keyword>
<feature type="transmembrane region" description="Helical" evidence="6">
    <location>
        <begin position="239"/>
        <end position="259"/>
    </location>
</feature>
<dbReference type="Proteomes" id="UP000276133">
    <property type="component" value="Unassembled WGS sequence"/>
</dbReference>
<accession>A0A3M7R7K7</accession>
<keyword evidence="2 5" id="KW-0812">Transmembrane</keyword>
<evidence type="ECO:0000256" key="2">
    <source>
        <dbReference type="ARBA" id="ARBA00022692"/>
    </source>
</evidence>
<gene>
    <name evidence="8" type="ORF">BpHYR1_029539</name>
</gene>
<keyword evidence="3 6" id="KW-1133">Transmembrane helix</keyword>
<dbReference type="GO" id="GO:0016020">
    <property type="term" value="C:membrane"/>
    <property type="evidence" value="ECO:0007669"/>
    <property type="project" value="UniProtKB-SubCell"/>
</dbReference>
<feature type="domain" description="G-protein coupled receptors family 1 profile" evidence="7">
    <location>
        <begin position="1"/>
        <end position="256"/>
    </location>
</feature>
<dbReference type="SUPFAM" id="SSF81321">
    <property type="entry name" value="Family A G protein-coupled receptor-like"/>
    <property type="match status" value="1"/>
</dbReference>
<evidence type="ECO:0000256" key="5">
    <source>
        <dbReference type="RuleBase" id="RU000688"/>
    </source>
</evidence>
<name>A0A3M7R7K7_BRAPC</name>
<feature type="transmembrane region" description="Helical" evidence="6">
    <location>
        <begin position="195"/>
        <end position="219"/>
    </location>
</feature>
<evidence type="ECO:0000313" key="9">
    <source>
        <dbReference type="Proteomes" id="UP000276133"/>
    </source>
</evidence>
<dbReference type="PANTHER" id="PTHR46641">
    <property type="entry name" value="FMRFAMIDE RECEPTOR-RELATED"/>
    <property type="match status" value="1"/>
</dbReference>
<feature type="transmembrane region" description="Helical" evidence="6">
    <location>
        <begin position="20"/>
        <end position="44"/>
    </location>
</feature>
<evidence type="ECO:0000256" key="3">
    <source>
        <dbReference type="ARBA" id="ARBA00022989"/>
    </source>
</evidence>
<organism evidence="8 9">
    <name type="scientific">Brachionus plicatilis</name>
    <name type="common">Marine rotifer</name>
    <name type="synonym">Brachionus muelleri</name>
    <dbReference type="NCBI Taxonomy" id="10195"/>
    <lineage>
        <taxon>Eukaryota</taxon>
        <taxon>Metazoa</taxon>
        <taxon>Spiralia</taxon>
        <taxon>Gnathifera</taxon>
        <taxon>Rotifera</taxon>
        <taxon>Eurotatoria</taxon>
        <taxon>Monogononta</taxon>
        <taxon>Pseudotrocha</taxon>
        <taxon>Ploima</taxon>
        <taxon>Brachionidae</taxon>
        <taxon>Brachionus</taxon>
    </lineage>
</organism>
<evidence type="ECO:0000313" key="8">
    <source>
        <dbReference type="EMBL" id="RNA19526.1"/>
    </source>
</evidence>
<dbReference type="InterPro" id="IPR052954">
    <property type="entry name" value="GPCR-Ligand_Int"/>
</dbReference>
<dbReference type="PROSITE" id="PS50262">
    <property type="entry name" value="G_PROTEIN_RECEP_F1_2"/>
    <property type="match status" value="1"/>
</dbReference>
<feature type="transmembrane region" description="Helical" evidence="6">
    <location>
        <begin position="84"/>
        <end position="101"/>
    </location>
</feature>
<keyword evidence="5" id="KW-0297">G-protein coupled receptor</keyword>
<dbReference type="EMBL" id="REGN01004029">
    <property type="protein sequence ID" value="RNA19526.1"/>
    <property type="molecule type" value="Genomic_DNA"/>
</dbReference>
<dbReference type="Gene3D" id="1.20.1070.10">
    <property type="entry name" value="Rhodopsin 7-helix transmembrane proteins"/>
    <property type="match status" value="1"/>
</dbReference>
<keyword evidence="9" id="KW-1185">Reference proteome</keyword>
<dbReference type="PRINTS" id="PR00237">
    <property type="entry name" value="GPCRRHODOPSN"/>
</dbReference>
<comment type="similarity">
    <text evidence="5">Belongs to the G-protein coupled receptor 1 family.</text>
</comment>
<protein>
    <submittedName>
        <fullName evidence="8">G-coupled receptor-like protein</fullName>
    </submittedName>
</protein>
<dbReference type="GO" id="GO:0004930">
    <property type="term" value="F:G protein-coupled receptor activity"/>
    <property type="evidence" value="ECO:0007669"/>
    <property type="project" value="UniProtKB-KW"/>
</dbReference>
<dbReference type="PANTHER" id="PTHR46641:SF25">
    <property type="entry name" value="CNMAMIDE RECEPTOR-RELATED"/>
    <property type="match status" value="1"/>
</dbReference>
<evidence type="ECO:0000256" key="6">
    <source>
        <dbReference type="SAM" id="Phobius"/>
    </source>
</evidence>
<feature type="transmembrane region" description="Helical" evidence="6">
    <location>
        <begin position="155"/>
        <end position="174"/>
    </location>
</feature>
<dbReference type="AlphaFoldDB" id="A0A3M7R7K7"/>
<evidence type="ECO:0000256" key="4">
    <source>
        <dbReference type="ARBA" id="ARBA00023136"/>
    </source>
</evidence>
<keyword evidence="4 6" id="KW-0472">Membrane</keyword>
<dbReference type="Pfam" id="PF00001">
    <property type="entry name" value="7tm_1"/>
    <property type="match status" value="1"/>
</dbReference>
<dbReference type="InterPro" id="IPR000276">
    <property type="entry name" value="GPCR_Rhodpsn"/>
</dbReference>
<dbReference type="PROSITE" id="PS00237">
    <property type="entry name" value="G_PROTEIN_RECEP_F1_1"/>
    <property type="match status" value="1"/>
</dbReference>
<comment type="subcellular location">
    <subcellularLocation>
        <location evidence="1">Membrane</location>
    </subcellularLocation>
</comment>
<sequence length="293" mass="34178">MGIFYAALGVYDSLALLNSILFIQFLPSLGISLPAMSHFACHFFSIYRRTAIQTPSWMLVIITLDRFRSVCYPTKFKFMEKKKFILKVIVFLFLAIFLLNADHGWFYLVIRQTNQINFDPLLNTSTNTTIKKKICTASPLLLSITDIKMVFMRSYIPFTLMLFLNVKLSRVFLLSKKKFRPKEHDKKEYSFTTTVLIMNLVFFVLYLPWSVWYAVWTAFKFVPGAMTSQASAQLRLCRSILFSVAYLNNCSSFFVNFFINFQFRKELMDIFRVIKKKKVSSTIIQSTDNSSSK</sequence>
<evidence type="ECO:0000256" key="1">
    <source>
        <dbReference type="ARBA" id="ARBA00004370"/>
    </source>
</evidence>
<evidence type="ECO:0000259" key="7">
    <source>
        <dbReference type="PROSITE" id="PS50262"/>
    </source>
</evidence>
<reference evidence="8 9" key="1">
    <citation type="journal article" date="2018" name="Sci. Rep.">
        <title>Genomic signatures of local adaptation to the degree of environmental predictability in rotifers.</title>
        <authorList>
            <person name="Franch-Gras L."/>
            <person name="Hahn C."/>
            <person name="Garcia-Roger E.M."/>
            <person name="Carmona M.J."/>
            <person name="Serra M."/>
            <person name="Gomez A."/>
        </authorList>
    </citation>
    <scope>NUCLEOTIDE SEQUENCE [LARGE SCALE GENOMIC DNA]</scope>
    <source>
        <strain evidence="8">HYR1</strain>
    </source>
</reference>